<gene>
    <name evidence="4" type="ORF">C1949_06165</name>
</gene>
<evidence type="ECO:0000256" key="1">
    <source>
        <dbReference type="ARBA" id="ARBA00022801"/>
    </source>
</evidence>
<sequence>MSLFRTMVLLLTSLLGGCSALAPVNWLVPNSGYKALTDLSYGELPRQLLDVYLPLDLKANAPVVVFYYGGSWRNGERADYRFVGQALASRGIITVIPDYRLYPEVRYPDFLRDSAKALAWARANQSDWQSSSGPLFVMGHSAGAYNAAMLALDPRWLAQEQLAPEVLSGWIGLAGPYDFLPIINPNVQPVFYHPQTPVDSQPLIHASAASPPALLLAGADDSLVDPHNTRQLAEALRENKVATQSAVLNDMGHIKILLTLAAPFQDWAPVIEQVNCFVSRHGKRDGGQRVSTDSAVASGCTNQEETARARESTTTANGTSRKP</sequence>
<protein>
    <submittedName>
        <fullName evidence="4">Esterase</fullName>
    </submittedName>
</protein>
<proteinExistence type="predicted"/>
<dbReference type="PANTHER" id="PTHR48081:SF9">
    <property type="entry name" value="CARBOXYLESTERASE"/>
    <property type="match status" value="1"/>
</dbReference>
<evidence type="ECO:0000313" key="5">
    <source>
        <dbReference type="Proteomes" id="UP000243451"/>
    </source>
</evidence>
<dbReference type="Proteomes" id="UP000243451">
    <property type="component" value="Unassembled WGS sequence"/>
</dbReference>
<comment type="caution">
    <text evidence="4">The sequence shown here is derived from an EMBL/GenBank/DDBJ whole genome shotgun (WGS) entry which is preliminary data.</text>
</comment>
<dbReference type="OrthoDB" id="9771666at2"/>
<dbReference type="Pfam" id="PF20434">
    <property type="entry name" value="BD-FAE"/>
    <property type="match status" value="1"/>
</dbReference>
<name>A0A2P4EX14_9GAMM</name>
<dbReference type="SUPFAM" id="SSF53474">
    <property type="entry name" value="alpha/beta-Hydrolases"/>
    <property type="match status" value="1"/>
</dbReference>
<feature type="region of interest" description="Disordered" evidence="2">
    <location>
        <begin position="282"/>
        <end position="323"/>
    </location>
</feature>
<dbReference type="InterPro" id="IPR050300">
    <property type="entry name" value="GDXG_lipolytic_enzyme"/>
</dbReference>
<dbReference type="EMBL" id="PPSK01000004">
    <property type="protein sequence ID" value="POB04553.1"/>
    <property type="molecule type" value="Genomic_DNA"/>
</dbReference>
<evidence type="ECO:0000256" key="2">
    <source>
        <dbReference type="SAM" id="MobiDB-lite"/>
    </source>
</evidence>
<dbReference type="PROSITE" id="PS51257">
    <property type="entry name" value="PROKAR_LIPOPROTEIN"/>
    <property type="match status" value="1"/>
</dbReference>
<feature type="compositionally biased region" description="Polar residues" evidence="2">
    <location>
        <begin position="289"/>
        <end position="303"/>
    </location>
</feature>
<dbReference type="InterPro" id="IPR029058">
    <property type="entry name" value="AB_hydrolase_fold"/>
</dbReference>
<dbReference type="AlphaFoldDB" id="A0A2P4EX14"/>
<dbReference type="Gene3D" id="3.40.50.1820">
    <property type="entry name" value="alpha/beta hydrolase"/>
    <property type="match status" value="1"/>
</dbReference>
<dbReference type="RefSeq" id="WP_104737599.1">
    <property type="nucleotide sequence ID" value="NZ_BMHR01000003.1"/>
</dbReference>
<feature type="domain" description="BD-FAE-like" evidence="3">
    <location>
        <begin position="49"/>
        <end position="236"/>
    </location>
</feature>
<dbReference type="GO" id="GO:0016787">
    <property type="term" value="F:hydrolase activity"/>
    <property type="evidence" value="ECO:0007669"/>
    <property type="project" value="UniProtKB-KW"/>
</dbReference>
<keyword evidence="5" id="KW-1185">Reference proteome</keyword>
<accession>A0A2P4EX14</accession>
<reference evidence="4 5" key="1">
    <citation type="submission" date="2018-01" db="EMBL/GenBank/DDBJ databases">
        <title>Draft genome of the type strain Pseudomonas oceani DSM 100277 isolated from the deep water in Okinawa trough, northwestern Pacific Ocean.</title>
        <authorList>
            <person name="Gomila M."/>
            <person name="Mulet M."/>
            <person name="Garcia-Valdes E."/>
            <person name="Lalucat J."/>
        </authorList>
    </citation>
    <scope>NUCLEOTIDE SEQUENCE [LARGE SCALE GENOMIC DNA]</scope>
    <source>
        <strain evidence="4 5">DSM 100277</strain>
    </source>
</reference>
<dbReference type="PANTHER" id="PTHR48081">
    <property type="entry name" value="AB HYDROLASE SUPERFAMILY PROTEIN C4A8.06C"/>
    <property type="match status" value="1"/>
</dbReference>
<evidence type="ECO:0000259" key="3">
    <source>
        <dbReference type="Pfam" id="PF20434"/>
    </source>
</evidence>
<organism evidence="4 5">
    <name type="scientific">Halopseudomonas oceani</name>
    <dbReference type="NCBI Taxonomy" id="1708783"/>
    <lineage>
        <taxon>Bacteria</taxon>
        <taxon>Pseudomonadati</taxon>
        <taxon>Pseudomonadota</taxon>
        <taxon>Gammaproteobacteria</taxon>
        <taxon>Pseudomonadales</taxon>
        <taxon>Pseudomonadaceae</taxon>
        <taxon>Halopseudomonas</taxon>
    </lineage>
</organism>
<dbReference type="InterPro" id="IPR049492">
    <property type="entry name" value="BD-FAE-like_dom"/>
</dbReference>
<keyword evidence="1" id="KW-0378">Hydrolase</keyword>
<evidence type="ECO:0000313" key="4">
    <source>
        <dbReference type="EMBL" id="POB04553.1"/>
    </source>
</evidence>